<accession>A0A8T3AEN7</accession>
<sequence>MGWPTKCNPVGNMPSLATYGHHTTRQSDPMGPDVGPPQHIQEPSMSCEFVLKKKIKI</sequence>
<comment type="caution">
    <text evidence="2">The sequence shown here is derived from an EMBL/GenBank/DDBJ whole genome shotgun (WGS) entry which is preliminary data.</text>
</comment>
<gene>
    <name evidence="2" type="ORF">KFK09_027031</name>
</gene>
<protein>
    <submittedName>
        <fullName evidence="2">Uncharacterized protein</fullName>
    </submittedName>
</protein>
<dbReference type="AlphaFoldDB" id="A0A8T3AEN7"/>
<evidence type="ECO:0000313" key="2">
    <source>
        <dbReference type="EMBL" id="KAI0492755.1"/>
    </source>
</evidence>
<organism evidence="2 3">
    <name type="scientific">Dendrobium nobile</name>
    <name type="common">Orchid</name>
    <dbReference type="NCBI Taxonomy" id="94219"/>
    <lineage>
        <taxon>Eukaryota</taxon>
        <taxon>Viridiplantae</taxon>
        <taxon>Streptophyta</taxon>
        <taxon>Embryophyta</taxon>
        <taxon>Tracheophyta</taxon>
        <taxon>Spermatophyta</taxon>
        <taxon>Magnoliopsida</taxon>
        <taxon>Liliopsida</taxon>
        <taxon>Asparagales</taxon>
        <taxon>Orchidaceae</taxon>
        <taxon>Epidendroideae</taxon>
        <taxon>Malaxideae</taxon>
        <taxon>Dendrobiinae</taxon>
        <taxon>Dendrobium</taxon>
    </lineage>
</organism>
<keyword evidence="3" id="KW-1185">Reference proteome</keyword>
<reference evidence="2" key="1">
    <citation type="journal article" date="2022" name="Front. Genet.">
        <title>Chromosome-Scale Assembly of the Dendrobium nobile Genome Provides Insights Into the Molecular Mechanism of the Biosynthesis of the Medicinal Active Ingredient of Dendrobium.</title>
        <authorList>
            <person name="Xu Q."/>
            <person name="Niu S.-C."/>
            <person name="Li K.-L."/>
            <person name="Zheng P.-J."/>
            <person name="Zhang X.-J."/>
            <person name="Jia Y."/>
            <person name="Liu Y."/>
            <person name="Niu Y.-X."/>
            <person name="Yu L.-H."/>
            <person name="Chen D.-F."/>
            <person name="Zhang G.-Q."/>
        </authorList>
    </citation>
    <scope>NUCLEOTIDE SEQUENCE</scope>
    <source>
        <tissue evidence="2">Leaf</tissue>
    </source>
</reference>
<evidence type="ECO:0000313" key="3">
    <source>
        <dbReference type="Proteomes" id="UP000829196"/>
    </source>
</evidence>
<proteinExistence type="predicted"/>
<evidence type="ECO:0000256" key="1">
    <source>
        <dbReference type="SAM" id="MobiDB-lite"/>
    </source>
</evidence>
<dbReference type="EMBL" id="JAGYWB010000018">
    <property type="protein sequence ID" value="KAI0492755.1"/>
    <property type="molecule type" value="Genomic_DNA"/>
</dbReference>
<feature type="region of interest" description="Disordered" evidence="1">
    <location>
        <begin position="1"/>
        <end position="45"/>
    </location>
</feature>
<dbReference type="Proteomes" id="UP000829196">
    <property type="component" value="Unassembled WGS sequence"/>
</dbReference>
<name>A0A8T3AEN7_DENNO</name>